<accession>A0A516SKY9</accession>
<sequence length="183" mass="20091">MSIETHRLELAALGDQLAQEAARLQARLDSMATATSLRHIGRLAAAYRQYTAELAQQTGEMDQDIQLDADGALQAKLAHSQMGIANLQRAIGILSTEITENAAEAEPDFQQAREACSELHDSLEKLRWVITEHDTDTIRPVPSALLDEPEAPLAHLETCTYLIREALAEGDAERIIDHQSANV</sequence>
<evidence type="ECO:0000313" key="2">
    <source>
        <dbReference type="Proteomes" id="UP000317550"/>
    </source>
</evidence>
<organism evidence="1 2">
    <name type="scientific">Chitinimonas arctica</name>
    <dbReference type="NCBI Taxonomy" id="2594795"/>
    <lineage>
        <taxon>Bacteria</taxon>
        <taxon>Pseudomonadati</taxon>
        <taxon>Pseudomonadota</taxon>
        <taxon>Betaproteobacteria</taxon>
        <taxon>Neisseriales</taxon>
        <taxon>Chitinibacteraceae</taxon>
        <taxon>Chitinimonas</taxon>
    </lineage>
</organism>
<dbReference type="AlphaFoldDB" id="A0A516SKY9"/>
<dbReference type="RefSeq" id="WP_144280197.1">
    <property type="nucleotide sequence ID" value="NZ_CP041730.1"/>
</dbReference>
<evidence type="ECO:0008006" key="3">
    <source>
        <dbReference type="Google" id="ProtNLM"/>
    </source>
</evidence>
<protein>
    <recommendedName>
        <fullName evidence="3">Chemotaxis protein</fullName>
    </recommendedName>
</protein>
<proteinExistence type="predicted"/>
<dbReference type="Proteomes" id="UP000317550">
    <property type="component" value="Chromosome"/>
</dbReference>
<evidence type="ECO:0000313" key="1">
    <source>
        <dbReference type="EMBL" id="QDQ28814.1"/>
    </source>
</evidence>
<dbReference type="KEGG" id="cari:FNU76_22030"/>
<dbReference type="EMBL" id="CP041730">
    <property type="protein sequence ID" value="QDQ28814.1"/>
    <property type="molecule type" value="Genomic_DNA"/>
</dbReference>
<name>A0A516SKY9_9NEIS</name>
<reference evidence="2" key="1">
    <citation type="submission" date="2019-07" db="EMBL/GenBank/DDBJ databases">
        <title>Chitinimonas sp. nov., isolated from Ny-Alesund, arctica soil.</title>
        <authorList>
            <person name="Xu Q."/>
            <person name="Peng F."/>
        </authorList>
    </citation>
    <scope>NUCLEOTIDE SEQUENCE [LARGE SCALE GENOMIC DNA]</scope>
    <source>
        <strain evidence="2">R3-44</strain>
    </source>
</reference>
<gene>
    <name evidence="1" type="ORF">FNU76_22030</name>
</gene>
<keyword evidence="2" id="KW-1185">Reference proteome</keyword>